<reference evidence="3" key="1">
    <citation type="submission" date="2016-11" db="EMBL/GenBank/DDBJ databases">
        <title>Actinomyces gypaetusis sp. nov. isolated from Gypaetus barbatus in Qinghai Tibet Plateau China.</title>
        <authorList>
            <person name="Meng X."/>
        </authorList>
    </citation>
    <scope>NUCLEOTIDE SEQUENCE [LARGE SCALE GENOMIC DNA]</scope>
    <source>
        <strain evidence="3">DSM 15383</strain>
    </source>
</reference>
<protein>
    <recommendedName>
        <fullName evidence="4">ROK family protein</fullName>
    </recommendedName>
</protein>
<comment type="similarity">
    <text evidence="1">Belongs to the ROK (NagC/XylR) family.</text>
</comment>
<dbReference type="AlphaFoldDB" id="A0A1Q5PQU5"/>
<organism evidence="2 3">
    <name type="scientific">Boudabousia marimammalium</name>
    <dbReference type="NCBI Taxonomy" id="156892"/>
    <lineage>
        <taxon>Bacteria</taxon>
        <taxon>Bacillati</taxon>
        <taxon>Actinomycetota</taxon>
        <taxon>Actinomycetes</taxon>
        <taxon>Actinomycetales</taxon>
        <taxon>Actinomycetaceae</taxon>
        <taxon>Boudabousia</taxon>
    </lineage>
</organism>
<evidence type="ECO:0000313" key="3">
    <source>
        <dbReference type="Proteomes" id="UP000186465"/>
    </source>
</evidence>
<name>A0A1Q5PQU5_9ACTO</name>
<dbReference type="InterPro" id="IPR043129">
    <property type="entry name" value="ATPase_NBD"/>
</dbReference>
<evidence type="ECO:0000256" key="1">
    <source>
        <dbReference type="ARBA" id="ARBA00006479"/>
    </source>
</evidence>
<proteinExistence type="inferred from homology"/>
<dbReference type="InterPro" id="IPR000600">
    <property type="entry name" value="ROK"/>
</dbReference>
<comment type="caution">
    <text evidence="2">The sequence shown here is derived from an EMBL/GenBank/DDBJ whole genome shotgun (WGS) entry which is preliminary data.</text>
</comment>
<dbReference type="OrthoDB" id="9810372at2"/>
<dbReference type="PANTHER" id="PTHR18964:SF149">
    <property type="entry name" value="BIFUNCTIONAL UDP-N-ACETYLGLUCOSAMINE 2-EPIMERASE_N-ACETYLMANNOSAMINE KINASE"/>
    <property type="match status" value="1"/>
</dbReference>
<gene>
    <name evidence="2" type="ORF">BM477_03075</name>
</gene>
<keyword evidence="3" id="KW-1185">Reference proteome</keyword>
<dbReference type="Gene3D" id="3.30.420.40">
    <property type="match status" value="2"/>
</dbReference>
<dbReference type="Proteomes" id="UP000186465">
    <property type="component" value="Unassembled WGS sequence"/>
</dbReference>
<accession>A0A1Q5PQU5</accession>
<evidence type="ECO:0000313" key="2">
    <source>
        <dbReference type="EMBL" id="OKL49906.1"/>
    </source>
</evidence>
<sequence>MYVLAIDVGGTTIKSALCDETGELYQKLQTPTPYGAEGLCAQVGRIVRWYEGEIEAGRIAGADGVITPSQVYETIGVAVPGVVDEEHGLAVLAVNLGWENVPMAQMMEEATGRPVVLGHDVRSGALAESRWGEAGPDTVFLAIGTGIAAGVIIDGRPRVGRGWAGEVGQNIIADPFNPSQRQPVEKIASAGSIARRFLERTAYDEIDGAREVFEKAREGNSVAKQVIDEACEALADTIVASVALLGRVRIVIGGGLAEAGPDLINPLRMKVRARIGVLPEPEIIGAKLGSWAQTKGIAYQAALRENRDN</sequence>
<dbReference type="SUPFAM" id="SSF53067">
    <property type="entry name" value="Actin-like ATPase domain"/>
    <property type="match status" value="1"/>
</dbReference>
<evidence type="ECO:0008006" key="4">
    <source>
        <dbReference type="Google" id="ProtNLM"/>
    </source>
</evidence>
<dbReference type="PANTHER" id="PTHR18964">
    <property type="entry name" value="ROK (REPRESSOR, ORF, KINASE) FAMILY"/>
    <property type="match status" value="1"/>
</dbReference>
<dbReference type="Pfam" id="PF00480">
    <property type="entry name" value="ROK"/>
    <property type="match status" value="1"/>
</dbReference>
<dbReference type="RefSeq" id="WP_075361230.1">
    <property type="nucleotide sequence ID" value="NZ_MPDM01000003.1"/>
</dbReference>
<dbReference type="STRING" id="156892.BM477_03075"/>
<dbReference type="EMBL" id="MPDM01000003">
    <property type="protein sequence ID" value="OKL49906.1"/>
    <property type="molecule type" value="Genomic_DNA"/>
</dbReference>